<gene>
    <name evidence="1" type="ORF">O181_018222</name>
</gene>
<dbReference type="Proteomes" id="UP000765509">
    <property type="component" value="Unassembled WGS sequence"/>
</dbReference>
<dbReference type="AlphaFoldDB" id="A0A9Q3C7F3"/>
<protein>
    <submittedName>
        <fullName evidence="1">Uncharacterized protein</fullName>
    </submittedName>
</protein>
<reference evidence="1" key="1">
    <citation type="submission" date="2021-03" db="EMBL/GenBank/DDBJ databases">
        <title>Draft genome sequence of rust myrtle Austropuccinia psidii MF-1, a brazilian biotype.</title>
        <authorList>
            <person name="Quecine M.C."/>
            <person name="Pachon D.M.R."/>
            <person name="Bonatelli M.L."/>
            <person name="Correr F.H."/>
            <person name="Franceschini L.M."/>
            <person name="Leite T.F."/>
            <person name="Margarido G.R.A."/>
            <person name="Almeida C.A."/>
            <person name="Ferrarezi J.A."/>
            <person name="Labate C.A."/>
        </authorList>
    </citation>
    <scope>NUCLEOTIDE SEQUENCE</scope>
    <source>
        <strain evidence="1">MF-1</strain>
    </source>
</reference>
<name>A0A9Q3C7F3_9BASI</name>
<evidence type="ECO:0000313" key="2">
    <source>
        <dbReference type="Proteomes" id="UP000765509"/>
    </source>
</evidence>
<comment type="caution">
    <text evidence="1">The sequence shown here is derived from an EMBL/GenBank/DDBJ whole genome shotgun (WGS) entry which is preliminary data.</text>
</comment>
<dbReference type="OrthoDB" id="2507171at2759"/>
<keyword evidence="2" id="KW-1185">Reference proteome</keyword>
<evidence type="ECO:0000313" key="1">
    <source>
        <dbReference type="EMBL" id="MBW0478507.1"/>
    </source>
</evidence>
<organism evidence="1 2">
    <name type="scientific">Austropuccinia psidii MF-1</name>
    <dbReference type="NCBI Taxonomy" id="1389203"/>
    <lineage>
        <taxon>Eukaryota</taxon>
        <taxon>Fungi</taxon>
        <taxon>Dikarya</taxon>
        <taxon>Basidiomycota</taxon>
        <taxon>Pucciniomycotina</taxon>
        <taxon>Pucciniomycetes</taxon>
        <taxon>Pucciniales</taxon>
        <taxon>Sphaerophragmiaceae</taxon>
        <taxon>Austropuccinia</taxon>
    </lineage>
</organism>
<dbReference type="EMBL" id="AVOT02005215">
    <property type="protein sequence ID" value="MBW0478507.1"/>
    <property type="molecule type" value="Genomic_DNA"/>
</dbReference>
<proteinExistence type="predicted"/>
<accession>A0A9Q3C7F3</accession>
<sequence>MLRRQIVIQEYRGNMNIAHKDQNIHQNADELSRWPLPNNIDDPACVAEEGSPHIPIEEISVSDLNTKFFEEVRNRYTQDKTFSILFHLLTKDFKDSSLIHALD</sequence>